<dbReference type="AlphaFoldDB" id="A0A6G1GQM3"/>
<keyword evidence="1" id="KW-0812">Transmembrane</keyword>
<proteinExistence type="predicted"/>
<sequence>MSSIITSIRDLFASLIELITSIFRTIIDLITTVITSLFNFVTGFFTMVFDSARGVVNGLGGLGKFVISNFVVLAIIALAGVFYLQFQRNQGKTVKVGNKKIN</sequence>
<evidence type="ECO:0000256" key="1">
    <source>
        <dbReference type="SAM" id="Phobius"/>
    </source>
</evidence>
<keyword evidence="1" id="KW-1133">Transmembrane helix</keyword>
<dbReference type="Proteomes" id="UP000800041">
    <property type="component" value="Unassembled WGS sequence"/>
</dbReference>
<evidence type="ECO:0000313" key="2">
    <source>
        <dbReference type="EMBL" id="KAF1983231.1"/>
    </source>
</evidence>
<evidence type="ECO:0000313" key="3">
    <source>
        <dbReference type="Proteomes" id="UP000800041"/>
    </source>
</evidence>
<reference evidence="2" key="1">
    <citation type="journal article" date="2020" name="Stud. Mycol.">
        <title>101 Dothideomycetes genomes: a test case for predicting lifestyles and emergence of pathogens.</title>
        <authorList>
            <person name="Haridas S."/>
            <person name="Albert R."/>
            <person name="Binder M."/>
            <person name="Bloem J."/>
            <person name="Labutti K."/>
            <person name="Salamov A."/>
            <person name="Andreopoulos B."/>
            <person name="Baker S."/>
            <person name="Barry K."/>
            <person name="Bills G."/>
            <person name="Bluhm B."/>
            <person name="Cannon C."/>
            <person name="Castanera R."/>
            <person name="Culley D."/>
            <person name="Daum C."/>
            <person name="Ezra D."/>
            <person name="Gonzalez J."/>
            <person name="Henrissat B."/>
            <person name="Kuo A."/>
            <person name="Liang C."/>
            <person name="Lipzen A."/>
            <person name="Lutzoni F."/>
            <person name="Magnuson J."/>
            <person name="Mondo S."/>
            <person name="Nolan M."/>
            <person name="Ohm R."/>
            <person name="Pangilinan J."/>
            <person name="Park H.-J."/>
            <person name="Ramirez L."/>
            <person name="Alfaro M."/>
            <person name="Sun H."/>
            <person name="Tritt A."/>
            <person name="Yoshinaga Y."/>
            <person name="Zwiers L.-H."/>
            <person name="Turgeon B."/>
            <person name="Goodwin S."/>
            <person name="Spatafora J."/>
            <person name="Crous P."/>
            <person name="Grigoriev I."/>
        </authorList>
    </citation>
    <scope>NUCLEOTIDE SEQUENCE</scope>
    <source>
        <strain evidence="2">CBS 113979</strain>
    </source>
</reference>
<feature type="transmembrane region" description="Helical" evidence="1">
    <location>
        <begin position="65"/>
        <end position="86"/>
    </location>
</feature>
<accession>A0A6G1GQM3</accession>
<keyword evidence="1" id="KW-0472">Membrane</keyword>
<name>A0A6G1GQM3_9PEZI</name>
<dbReference type="EMBL" id="ML977177">
    <property type="protein sequence ID" value="KAF1983231.1"/>
    <property type="molecule type" value="Genomic_DNA"/>
</dbReference>
<keyword evidence="3" id="KW-1185">Reference proteome</keyword>
<organism evidence="2 3">
    <name type="scientific">Aulographum hederae CBS 113979</name>
    <dbReference type="NCBI Taxonomy" id="1176131"/>
    <lineage>
        <taxon>Eukaryota</taxon>
        <taxon>Fungi</taxon>
        <taxon>Dikarya</taxon>
        <taxon>Ascomycota</taxon>
        <taxon>Pezizomycotina</taxon>
        <taxon>Dothideomycetes</taxon>
        <taxon>Pleosporomycetidae</taxon>
        <taxon>Aulographales</taxon>
        <taxon>Aulographaceae</taxon>
    </lineage>
</organism>
<protein>
    <submittedName>
        <fullName evidence="2">Uncharacterized protein</fullName>
    </submittedName>
</protein>
<gene>
    <name evidence="2" type="ORF">K402DRAFT_396933</name>
</gene>
<feature type="transmembrane region" description="Helical" evidence="1">
    <location>
        <begin position="21"/>
        <end position="45"/>
    </location>
</feature>
<dbReference type="OrthoDB" id="2561686at2759"/>